<feature type="domain" description="GHMP kinase N-terminal" evidence="14">
    <location>
        <begin position="90"/>
        <end position="160"/>
    </location>
</feature>
<evidence type="ECO:0000256" key="4">
    <source>
        <dbReference type="ARBA" id="ARBA00017858"/>
    </source>
</evidence>
<keyword evidence="8 13" id="KW-0547">Nucleotide-binding</keyword>
<dbReference type="HAMAP" id="MF_00384">
    <property type="entry name" value="Homoser_kinase"/>
    <property type="match status" value="1"/>
</dbReference>
<evidence type="ECO:0000256" key="9">
    <source>
        <dbReference type="ARBA" id="ARBA00022777"/>
    </source>
</evidence>
<keyword evidence="10 13" id="KW-0067">ATP-binding</keyword>
<evidence type="ECO:0000256" key="3">
    <source>
        <dbReference type="ARBA" id="ARBA00012078"/>
    </source>
</evidence>
<keyword evidence="13" id="KW-0963">Cytoplasm</keyword>
<evidence type="ECO:0000256" key="2">
    <source>
        <dbReference type="ARBA" id="ARBA00007370"/>
    </source>
</evidence>
<dbReference type="NCBIfam" id="TIGR00191">
    <property type="entry name" value="thrB"/>
    <property type="match status" value="1"/>
</dbReference>
<dbReference type="AlphaFoldDB" id="A0AA44BEW3"/>
<dbReference type="EC" id="2.7.1.39" evidence="3 13"/>
<dbReference type="PRINTS" id="PR00958">
    <property type="entry name" value="HOMSERKINASE"/>
</dbReference>
<protein>
    <recommendedName>
        <fullName evidence="4 13">Homoserine kinase</fullName>
        <shortName evidence="13">HK</shortName>
        <shortName evidence="13">HSK</shortName>
        <ecNumber evidence="3 13">2.7.1.39</ecNumber>
    </recommendedName>
</protein>
<dbReference type="GO" id="GO:0005524">
    <property type="term" value="F:ATP binding"/>
    <property type="evidence" value="ECO:0007669"/>
    <property type="project" value="UniProtKB-UniRule"/>
</dbReference>
<dbReference type="InterPro" id="IPR013750">
    <property type="entry name" value="GHMP_kinase_C_dom"/>
</dbReference>
<evidence type="ECO:0000259" key="14">
    <source>
        <dbReference type="Pfam" id="PF00288"/>
    </source>
</evidence>
<dbReference type="Pfam" id="PF08544">
    <property type="entry name" value="GHMP_kinases_C"/>
    <property type="match status" value="1"/>
</dbReference>
<evidence type="ECO:0000313" key="17">
    <source>
        <dbReference type="Proteomes" id="UP000449710"/>
    </source>
</evidence>
<evidence type="ECO:0000256" key="1">
    <source>
        <dbReference type="ARBA" id="ARBA00005015"/>
    </source>
</evidence>
<reference evidence="16 17" key="1">
    <citation type="submission" date="2019-04" db="EMBL/GenBank/DDBJ databases">
        <title>Isachenkonia alkalipeptolytica gen. nov. sp. nov. a new anaerobic, alkiliphilic organothrophic bacterium capable to reduce synthesized ferrihydrite isolated from a soda lake.</title>
        <authorList>
            <person name="Toshchakov S.V."/>
            <person name="Zavarzina D.G."/>
            <person name="Zhilina T.N."/>
            <person name="Kostrikina N.A."/>
            <person name="Kublanov I.V."/>
        </authorList>
    </citation>
    <scope>NUCLEOTIDE SEQUENCE [LARGE SCALE GENOMIC DNA]</scope>
    <source>
        <strain evidence="16 17">Z-1701</strain>
    </source>
</reference>
<evidence type="ECO:0000256" key="5">
    <source>
        <dbReference type="ARBA" id="ARBA00022605"/>
    </source>
</evidence>
<organism evidence="16 17">
    <name type="scientific">Isachenkonia alkalipeptolytica</name>
    <dbReference type="NCBI Taxonomy" id="2565777"/>
    <lineage>
        <taxon>Bacteria</taxon>
        <taxon>Bacillati</taxon>
        <taxon>Bacillota</taxon>
        <taxon>Clostridia</taxon>
        <taxon>Eubacteriales</taxon>
        <taxon>Clostridiaceae</taxon>
        <taxon>Isachenkonia</taxon>
    </lineage>
</organism>
<dbReference type="Pfam" id="PF00288">
    <property type="entry name" value="GHMP_kinases_N"/>
    <property type="match status" value="1"/>
</dbReference>
<evidence type="ECO:0000256" key="6">
    <source>
        <dbReference type="ARBA" id="ARBA00022679"/>
    </source>
</evidence>
<dbReference type="InterPro" id="IPR036554">
    <property type="entry name" value="GHMP_kinase_C_sf"/>
</dbReference>
<comment type="function">
    <text evidence="12 13">Catalyzes the ATP-dependent phosphorylation of L-homoserine to L-homoserine phosphate.</text>
</comment>
<dbReference type="SUPFAM" id="SSF54211">
    <property type="entry name" value="Ribosomal protein S5 domain 2-like"/>
    <property type="match status" value="1"/>
</dbReference>
<dbReference type="RefSeq" id="WP_160719998.1">
    <property type="nucleotide sequence ID" value="NZ_SUMG01000005.1"/>
</dbReference>
<dbReference type="InterPro" id="IPR006204">
    <property type="entry name" value="GHMP_kinase_N_dom"/>
</dbReference>
<dbReference type="PIRSF" id="PIRSF000676">
    <property type="entry name" value="Homoser_kin"/>
    <property type="match status" value="1"/>
</dbReference>
<feature type="domain" description="GHMP kinase C-terminal" evidence="15">
    <location>
        <begin position="223"/>
        <end position="296"/>
    </location>
</feature>
<dbReference type="GO" id="GO:0005737">
    <property type="term" value="C:cytoplasm"/>
    <property type="evidence" value="ECO:0007669"/>
    <property type="project" value="UniProtKB-SubCell"/>
</dbReference>
<comment type="subcellular location">
    <subcellularLocation>
        <location evidence="13">Cytoplasm</location>
    </subcellularLocation>
</comment>
<dbReference type="Gene3D" id="3.30.230.10">
    <property type="match status" value="1"/>
</dbReference>
<keyword evidence="17" id="KW-1185">Reference proteome</keyword>
<dbReference type="InterPro" id="IPR006203">
    <property type="entry name" value="GHMP_knse_ATP-bd_CS"/>
</dbReference>
<proteinExistence type="inferred from homology"/>
<keyword evidence="9 13" id="KW-0418">Kinase</keyword>
<accession>A0AA44BEW3</accession>
<sequence>MVIVKIPATTANLGPGFDCLGLALNLYNYVSLEKSKEFKIEIMGEGREDISKDQGNIVYQCIQAVVKKAYEKKGFQERRNKRKEYQKNIFKKEDFKTLHITLTNNIPPARGLGSSSSALVGGALGANYLLGSPLSHGELLKIMTEIEGHPDNILPALFGGLLVSTQLEDGEILWSKTKVNPQWRYVVVIPDFQLTTDKSRSALPKNIPFKDAAFNLGRISLVMEGFLKEDISLLGKVMDDRIHEPYRRELVPGLKEILKTLRRERYPVALSGAGPTVMAIVESEEEGEGLGKRMQEIFLQYEVTSSVKVLSPNNNGAEVLSSTAIEPLIKK</sequence>
<dbReference type="InterPro" id="IPR020568">
    <property type="entry name" value="Ribosomal_Su5_D2-typ_SF"/>
</dbReference>
<comment type="caution">
    <text evidence="16">The sequence shown here is derived from an EMBL/GenBank/DDBJ whole genome shotgun (WGS) entry which is preliminary data.</text>
</comment>
<evidence type="ECO:0000256" key="13">
    <source>
        <dbReference type="HAMAP-Rule" id="MF_00384"/>
    </source>
</evidence>
<dbReference type="GO" id="GO:0009088">
    <property type="term" value="P:threonine biosynthetic process"/>
    <property type="evidence" value="ECO:0007669"/>
    <property type="project" value="UniProtKB-UniRule"/>
</dbReference>
<gene>
    <name evidence="13 16" type="primary">thrB</name>
    <name evidence="16" type="ORF">ISALK_05530</name>
</gene>
<evidence type="ECO:0000256" key="7">
    <source>
        <dbReference type="ARBA" id="ARBA00022697"/>
    </source>
</evidence>
<dbReference type="InterPro" id="IPR014721">
    <property type="entry name" value="Ribsml_uS5_D2-typ_fold_subgr"/>
</dbReference>
<dbReference type="Proteomes" id="UP000449710">
    <property type="component" value="Unassembled WGS sequence"/>
</dbReference>
<dbReference type="InterPro" id="IPR000870">
    <property type="entry name" value="Homoserine_kinase"/>
</dbReference>
<feature type="binding site" evidence="13">
    <location>
        <begin position="107"/>
        <end position="117"/>
    </location>
    <ligand>
        <name>ATP</name>
        <dbReference type="ChEBI" id="CHEBI:30616"/>
    </ligand>
</feature>
<dbReference type="PANTHER" id="PTHR20861:SF1">
    <property type="entry name" value="HOMOSERINE KINASE"/>
    <property type="match status" value="1"/>
</dbReference>
<evidence type="ECO:0000313" key="16">
    <source>
        <dbReference type="EMBL" id="NBG87956.1"/>
    </source>
</evidence>
<keyword evidence="7 13" id="KW-0791">Threonine biosynthesis</keyword>
<comment type="catalytic activity">
    <reaction evidence="11 13">
        <text>L-homoserine + ATP = O-phospho-L-homoserine + ADP + H(+)</text>
        <dbReference type="Rhea" id="RHEA:13985"/>
        <dbReference type="ChEBI" id="CHEBI:15378"/>
        <dbReference type="ChEBI" id="CHEBI:30616"/>
        <dbReference type="ChEBI" id="CHEBI:57476"/>
        <dbReference type="ChEBI" id="CHEBI:57590"/>
        <dbReference type="ChEBI" id="CHEBI:456216"/>
        <dbReference type="EC" id="2.7.1.39"/>
    </reaction>
</comment>
<name>A0AA44BEW3_9CLOT</name>
<dbReference type="GO" id="GO:0004413">
    <property type="term" value="F:homoserine kinase activity"/>
    <property type="evidence" value="ECO:0007669"/>
    <property type="project" value="UniProtKB-UniRule"/>
</dbReference>
<evidence type="ECO:0000259" key="15">
    <source>
        <dbReference type="Pfam" id="PF08544"/>
    </source>
</evidence>
<comment type="similarity">
    <text evidence="2 13">Belongs to the GHMP kinase family. Homoserine kinase subfamily.</text>
</comment>
<comment type="pathway">
    <text evidence="1 13">Amino-acid biosynthesis; L-threonine biosynthesis; L-threonine from L-aspartate: step 4/5.</text>
</comment>
<dbReference type="PANTHER" id="PTHR20861">
    <property type="entry name" value="HOMOSERINE/4-DIPHOSPHOCYTIDYL-2-C-METHYL-D-ERYTHRITOL KINASE"/>
    <property type="match status" value="1"/>
</dbReference>
<evidence type="ECO:0000256" key="12">
    <source>
        <dbReference type="ARBA" id="ARBA00049954"/>
    </source>
</evidence>
<evidence type="ECO:0000256" key="8">
    <source>
        <dbReference type="ARBA" id="ARBA00022741"/>
    </source>
</evidence>
<dbReference type="SUPFAM" id="SSF55060">
    <property type="entry name" value="GHMP Kinase, C-terminal domain"/>
    <property type="match status" value="1"/>
</dbReference>
<keyword evidence="5 13" id="KW-0028">Amino-acid biosynthesis</keyword>
<dbReference type="EMBL" id="SUMG01000005">
    <property type="protein sequence ID" value="NBG87956.1"/>
    <property type="molecule type" value="Genomic_DNA"/>
</dbReference>
<keyword evidence="6 13" id="KW-0808">Transferase</keyword>
<evidence type="ECO:0000256" key="11">
    <source>
        <dbReference type="ARBA" id="ARBA00049375"/>
    </source>
</evidence>
<dbReference type="PROSITE" id="PS00627">
    <property type="entry name" value="GHMP_KINASES_ATP"/>
    <property type="match status" value="1"/>
</dbReference>
<evidence type="ECO:0000256" key="10">
    <source>
        <dbReference type="ARBA" id="ARBA00022840"/>
    </source>
</evidence>
<dbReference type="Gene3D" id="3.30.70.890">
    <property type="entry name" value="GHMP kinase, C-terminal domain"/>
    <property type="match status" value="1"/>
</dbReference>